<proteinExistence type="predicted"/>
<keyword evidence="3" id="KW-1185">Reference proteome</keyword>
<sequence>MEFLVIQNSHLIFAKILPGRPFIPYLWSQLALTAKTAHCQGQTIPRADFTYEAVGPHGQNDPFSRSNDPQSR</sequence>
<gene>
    <name evidence="2" type="ORF">H5410_064071</name>
</gene>
<accession>A0A9J5W0M4</accession>
<organism evidence="2 3">
    <name type="scientific">Solanum commersonii</name>
    <name type="common">Commerson's wild potato</name>
    <name type="synonym">Commerson's nightshade</name>
    <dbReference type="NCBI Taxonomy" id="4109"/>
    <lineage>
        <taxon>Eukaryota</taxon>
        <taxon>Viridiplantae</taxon>
        <taxon>Streptophyta</taxon>
        <taxon>Embryophyta</taxon>
        <taxon>Tracheophyta</taxon>
        <taxon>Spermatophyta</taxon>
        <taxon>Magnoliopsida</taxon>
        <taxon>eudicotyledons</taxon>
        <taxon>Gunneridae</taxon>
        <taxon>Pentapetalae</taxon>
        <taxon>asterids</taxon>
        <taxon>lamiids</taxon>
        <taxon>Solanales</taxon>
        <taxon>Solanaceae</taxon>
        <taxon>Solanoideae</taxon>
        <taxon>Solaneae</taxon>
        <taxon>Solanum</taxon>
    </lineage>
</organism>
<dbReference type="AlphaFoldDB" id="A0A9J5W0M4"/>
<evidence type="ECO:0000313" key="3">
    <source>
        <dbReference type="Proteomes" id="UP000824120"/>
    </source>
</evidence>
<name>A0A9J5W0M4_SOLCO</name>
<evidence type="ECO:0000256" key="1">
    <source>
        <dbReference type="SAM" id="MobiDB-lite"/>
    </source>
</evidence>
<dbReference type="Proteomes" id="UP000824120">
    <property type="component" value="Unassembled WGS sequence"/>
</dbReference>
<protein>
    <submittedName>
        <fullName evidence="2">Uncharacterized protein</fullName>
    </submittedName>
</protein>
<feature type="region of interest" description="Disordered" evidence="1">
    <location>
        <begin position="52"/>
        <end position="72"/>
    </location>
</feature>
<comment type="caution">
    <text evidence="2">The sequence shown here is derived from an EMBL/GenBank/DDBJ whole genome shotgun (WGS) entry which is preliminary data.</text>
</comment>
<feature type="compositionally biased region" description="Polar residues" evidence="1">
    <location>
        <begin position="61"/>
        <end position="72"/>
    </location>
</feature>
<evidence type="ECO:0000313" key="2">
    <source>
        <dbReference type="EMBL" id="KAG5568908.1"/>
    </source>
</evidence>
<dbReference type="EMBL" id="JACXVP010000021">
    <property type="protein sequence ID" value="KAG5568908.1"/>
    <property type="molecule type" value="Genomic_DNA"/>
</dbReference>
<reference evidence="2" key="1">
    <citation type="submission" date="2020-09" db="EMBL/GenBank/DDBJ databases">
        <title>De no assembly of potato wild relative species, Solanum commersonii.</title>
        <authorList>
            <person name="Cho K."/>
        </authorList>
    </citation>
    <scope>NUCLEOTIDE SEQUENCE</scope>
    <source>
        <strain evidence="2">LZ3.2</strain>
        <tissue evidence="2">Leaf</tissue>
    </source>
</reference>